<feature type="transmembrane region" description="Helical" evidence="1">
    <location>
        <begin position="253"/>
        <end position="279"/>
    </location>
</feature>
<feature type="transmembrane region" description="Helical" evidence="1">
    <location>
        <begin position="65"/>
        <end position="84"/>
    </location>
</feature>
<feature type="transmembrane region" description="Helical" evidence="1">
    <location>
        <begin position="220"/>
        <end position="241"/>
    </location>
</feature>
<evidence type="ECO:0000256" key="1">
    <source>
        <dbReference type="SAM" id="Phobius"/>
    </source>
</evidence>
<proteinExistence type="predicted"/>
<feature type="transmembrane region" description="Helical" evidence="1">
    <location>
        <begin position="158"/>
        <end position="177"/>
    </location>
</feature>
<accession>A0ABP8V656</accession>
<dbReference type="EMBL" id="BAABFL010000461">
    <property type="protein sequence ID" value="GAA4651738.1"/>
    <property type="molecule type" value="Genomic_DNA"/>
</dbReference>
<sequence length="291" mass="31542">MGGRMRALAELIMRGRAAAIAVAVIACAVPMMFWMSAAAVALVTLRRGWHDGLQVFIWALLPAGVWAWMGQPSSLFCLVGTMAMACSLRRTASWPVALMALVPAGGLMALVISDYYAPQVAHAMEILRQLYGPNLETLFPEGANLSQEQILTLLETSFVRTASFIIAGGAVLALILARGWQAMLYNPGGFRTEFHRLRLTPMVTVVLLGLWLLAMSSTSLVTAAIQPVLLMPLLVAGIALMHGLAGLRGFGKAWLLPFYVLLLAFYPVVVLLACLDSLLDFRGRLENRMQG</sequence>
<keyword evidence="1" id="KW-0812">Transmembrane</keyword>
<keyword evidence="3" id="KW-1185">Reference proteome</keyword>
<dbReference type="Proteomes" id="UP001500604">
    <property type="component" value="Unassembled WGS sequence"/>
</dbReference>
<keyword evidence="1" id="KW-1133">Transmembrane helix</keyword>
<reference evidence="3" key="1">
    <citation type="journal article" date="2019" name="Int. J. Syst. Evol. Microbiol.">
        <title>The Global Catalogue of Microorganisms (GCM) 10K type strain sequencing project: providing services to taxonomists for standard genome sequencing and annotation.</title>
        <authorList>
            <consortium name="The Broad Institute Genomics Platform"/>
            <consortium name="The Broad Institute Genome Sequencing Center for Infectious Disease"/>
            <person name="Wu L."/>
            <person name="Ma J."/>
        </authorList>
    </citation>
    <scope>NUCLEOTIDE SEQUENCE [LARGE SCALE GENOMIC DNA]</scope>
    <source>
        <strain evidence="3">JCM 17805</strain>
    </source>
</reference>
<dbReference type="PROSITE" id="PS51257">
    <property type="entry name" value="PROKAR_LIPOPROTEIN"/>
    <property type="match status" value="1"/>
</dbReference>
<protein>
    <recommendedName>
        <fullName evidence="4">DUF2232 domain-containing protein</fullName>
    </recommendedName>
</protein>
<gene>
    <name evidence="2" type="ORF">GCM10023116_40220</name>
</gene>
<feature type="transmembrane region" description="Helical" evidence="1">
    <location>
        <begin position="197"/>
        <end position="214"/>
    </location>
</feature>
<organism evidence="2 3">
    <name type="scientific">Kistimonas scapharcae</name>
    <dbReference type="NCBI Taxonomy" id="1036133"/>
    <lineage>
        <taxon>Bacteria</taxon>
        <taxon>Pseudomonadati</taxon>
        <taxon>Pseudomonadota</taxon>
        <taxon>Gammaproteobacteria</taxon>
        <taxon>Oceanospirillales</taxon>
        <taxon>Endozoicomonadaceae</taxon>
        <taxon>Kistimonas</taxon>
    </lineage>
</organism>
<evidence type="ECO:0008006" key="4">
    <source>
        <dbReference type="Google" id="ProtNLM"/>
    </source>
</evidence>
<comment type="caution">
    <text evidence="2">The sequence shown here is derived from an EMBL/GenBank/DDBJ whole genome shotgun (WGS) entry which is preliminary data.</text>
</comment>
<keyword evidence="1" id="KW-0472">Membrane</keyword>
<feature type="transmembrane region" description="Helical" evidence="1">
    <location>
        <begin position="96"/>
        <end position="117"/>
    </location>
</feature>
<evidence type="ECO:0000313" key="3">
    <source>
        <dbReference type="Proteomes" id="UP001500604"/>
    </source>
</evidence>
<name>A0ABP8V656_9GAMM</name>
<evidence type="ECO:0000313" key="2">
    <source>
        <dbReference type="EMBL" id="GAA4651738.1"/>
    </source>
</evidence>